<keyword evidence="2" id="KW-1185">Reference proteome</keyword>
<protein>
    <recommendedName>
        <fullName evidence="3">DUF2922 domain-containing protein</fullName>
    </recommendedName>
</protein>
<sequence>MTTTKTLKLTFINGQNKKASLTMPDAAGDLKPEEVRQAMDTIVQANVFNRKGVDLYTQTHSAEYIERTVTSVFDDSAAE</sequence>
<dbReference type="Proteomes" id="UP000257317">
    <property type="component" value="Unassembled WGS sequence"/>
</dbReference>
<evidence type="ECO:0000313" key="1">
    <source>
        <dbReference type="EMBL" id="GBG05273.1"/>
    </source>
</evidence>
<comment type="caution">
    <text evidence="1">The sequence shown here is derived from an EMBL/GenBank/DDBJ whole genome shotgun (WGS) entry which is preliminary data.</text>
</comment>
<dbReference type="OrthoDB" id="2323347at2"/>
<dbReference type="EMBL" id="BFBY01000009">
    <property type="protein sequence ID" value="GBG05273.1"/>
    <property type="molecule type" value="Genomic_DNA"/>
</dbReference>
<gene>
    <name evidence="1" type="ORF">LrDSM24759_11870</name>
</gene>
<dbReference type="Pfam" id="PF11148">
    <property type="entry name" value="DUF2922"/>
    <property type="match status" value="1"/>
</dbReference>
<dbReference type="AlphaFoldDB" id="A0A2Z6TB90"/>
<name>A0A2Z6TB90_9LACO</name>
<accession>A0A2Z6TB90</accession>
<dbReference type="InterPro" id="IPR021321">
    <property type="entry name" value="DUF2922"/>
</dbReference>
<proteinExistence type="predicted"/>
<reference evidence="2" key="1">
    <citation type="submission" date="2018-03" db="EMBL/GenBank/DDBJ databases">
        <title>New taxa in the Lactobacillus gasseri group.</title>
        <authorList>
            <person name="Tanizawa Y."/>
            <person name="Tohno M."/>
            <person name="Endo A."/>
            <person name="Arita M."/>
        </authorList>
    </citation>
    <scope>NUCLEOTIDE SEQUENCE [LARGE SCALE GENOMIC DNA]</scope>
    <source>
        <strain evidence="2">DSM 24759</strain>
    </source>
</reference>
<dbReference type="RefSeq" id="WP_117118602.1">
    <property type="nucleotide sequence ID" value="NZ_BFBY01000009.1"/>
</dbReference>
<organism evidence="1 2">
    <name type="scientific">Lactobacillus rodentium</name>
    <dbReference type="NCBI Taxonomy" id="947835"/>
    <lineage>
        <taxon>Bacteria</taxon>
        <taxon>Bacillati</taxon>
        <taxon>Bacillota</taxon>
        <taxon>Bacilli</taxon>
        <taxon>Lactobacillales</taxon>
        <taxon>Lactobacillaceae</taxon>
        <taxon>Lactobacillus</taxon>
    </lineage>
</organism>
<evidence type="ECO:0008006" key="3">
    <source>
        <dbReference type="Google" id="ProtNLM"/>
    </source>
</evidence>
<evidence type="ECO:0000313" key="2">
    <source>
        <dbReference type="Proteomes" id="UP000257317"/>
    </source>
</evidence>